<keyword evidence="1" id="KW-0472">Membrane</keyword>
<accession>A0ABM7NJF9</accession>
<keyword evidence="3" id="KW-1185">Reference proteome</keyword>
<evidence type="ECO:0000256" key="1">
    <source>
        <dbReference type="SAM" id="Phobius"/>
    </source>
</evidence>
<feature type="transmembrane region" description="Helical" evidence="1">
    <location>
        <begin position="21"/>
        <end position="43"/>
    </location>
</feature>
<dbReference type="Proteomes" id="UP000663623">
    <property type="component" value="Chromosome"/>
</dbReference>
<organism evidence="2 3">
    <name type="scientific">Caldicellulosiruptor diazotrophicus</name>
    <dbReference type="NCBI Taxonomy" id="2806205"/>
    <lineage>
        <taxon>Bacteria</taxon>
        <taxon>Bacillati</taxon>
        <taxon>Bacillota</taxon>
        <taxon>Bacillota incertae sedis</taxon>
        <taxon>Caldicellulosiruptorales</taxon>
        <taxon>Caldicellulosiruptoraceae</taxon>
        <taxon>Caldicellulosiruptor</taxon>
    </lineage>
</organism>
<evidence type="ECO:0000313" key="2">
    <source>
        <dbReference type="EMBL" id="BCS80239.1"/>
    </source>
</evidence>
<evidence type="ECO:0000313" key="3">
    <source>
        <dbReference type="Proteomes" id="UP000663623"/>
    </source>
</evidence>
<dbReference type="EMBL" id="AP024480">
    <property type="protein sequence ID" value="BCS80239.1"/>
    <property type="molecule type" value="Genomic_DNA"/>
</dbReference>
<reference evidence="2 3" key="1">
    <citation type="submission" date="2021-02" db="EMBL/GenBank/DDBJ databases">
        <title>Nitrogen-fixing ability and nitrogen fixation related genes of thermophilic fermentative bacteria in the genus Caldicellulosiruptor.</title>
        <authorList>
            <person name="Chen Y."/>
            <person name="Nishihara A."/>
            <person name="Haruta S."/>
        </authorList>
    </citation>
    <scope>NUCLEOTIDE SEQUENCE [LARGE SCALE GENOMIC DNA]</scope>
    <source>
        <strain evidence="2 3">YA01</strain>
    </source>
</reference>
<sequence>MKEENVKVKRTILNFLKMYSSFIFSLQYVSLLFNIACIIIEIAQK</sequence>
<dbReference type="RefSeq" id="WP_207180465.1">
    <property type="nucleotide sequence ID" value="NZ_AP024480.1"/>
</dbReference>
<keyword evidence="1" id="KW-1133">Transmembrane helix</keyword>
<proteinExistence type="predicted"/>
<name>A0ABM7NJF9_9FIRM</name>
<gene>
    <name evidence="2" type="ORF">CaldiYA01_01990</name>
</gene>
<protein>
    <submittedName>
        <fullName evidence="2">Uncharacterized protein</fullName>
    </submittedName>
</protein>
<keyword evidence="1" id="KW-0812">Transmembrane</keyword>